<name>A0AAF0DJP1_9EURO</name>
<feature type="region of interest" description="Disordered" evidence="1">
    <location>
        <begin position="80"/>
        <end position="249"/>
    </location>
</feature>
<reference evidence="2" key="1">
    <citation type="submission" date="2023-03" db="EMBL/GenBank/DDBJ databases">
        <title>Emydomyces testavorans Genome Sequence.</title>
        <authorList>
            <person name="Hoyer L."/>
        </authorList>
    </citation>
    <scope>NUCLEOTIDE SEQUENCE</scope>
    <source>
        <strain evidence="2">16-2883</strain>
    </source>
</reference>
<feature type="compositionally biased region" description="Acidic residues" evidence="1">
    <location>
        <begin position="126"/>
        <end position="144"/>
    </location>
</feature>
<feature type="compositionally biased region" description="Basic residues" evidence="1">
    <location>
        <begin position="218"/>
        <end position="237"/>
    </location>
</feature>
<accession>A0AAF0DJP1</accession>
<feature type="compositionally biased region" description="Basic and acidic residues" evidence="1">
    <location>
        <begin position="80"/>
        <end position="92"/>
    </location>
</feature>
<organism evidence="2 3">
    <name type="scientific">Emydomyces testavorans</name>
    <dbReference type="NCBI Taxonomy" id="2070801"/>
    <lineage>
        <taxon>Eukaryota</taxon>
        <taxon>Fungi</taxon>
        <taxon>Dikarya</taxon>
        <taxon>Ascomycota</taxon>
        <taxon>Pezizomycotina</taxon>
        <taxon>Eurotiomycetes</taxon>
        <taxon>Eurotiomycetidae</taxon>
        <taxon>Onygenales</taxon>
        <taxon>Nannizziopsiaceae</taxon>
        <taxon>Emydomyces</taxon>
    </lineage>
</organism>
<gene>
    <name evidence="2" type="ORF">PRK78_005394</name>
</gene>
<keyword evidence="3" id="KW-1185">Reference proteome</keyword>
<dbReference type="GO" id="GO:0005634">
    <property type="term" value="C:nucleus"/>
    <property type="evidence" value="ECO:0007669"/>
    <property type="project" value="TreeGrafter"/>
</dbReference>
<dbReference type="EMBL" id="CP120629">
    <property type="protein sequence ID" value="WEW59912.1"/>
    <property type="molecule type" value="Genomic_DNA"/>
</dbReference>
<dbReference type="PANTHER" id="PTHR15410">
    <property type="entry name" value="HIRA-INTERACTING PROTEIN 3"/>
    <property type="match status" value="1"/>
</dbReference>
<dbReference type="InterPro" id="IPR037647">
    <property type="entry name" value="HIRIP3"/>
</dbReference>
<evidence type="ECO:0000313" key="3">
    <source>
        <dbReference type="Proteomes" id="UP001219355"/>
    </source>
</evidence>
<evidence type="ECO:0000256" key="1">
    <source>
        <dbReference type="SAM" id="MobiDB-lite"/>
    </source>
</evidence>
<dbReference type="PANTHER" id="PTHR15410:SF2">
    <property type="entry name" value="HIRA-INTERACTING PROTEIN 3"/>
    <property type="match status" value="1"/>
</dbReference>
<sequence>MSDSDSEALSSVDLPDVKSLEKALRDAVAQIFRSRNLEELTVKRVRLAAEKSLGLEAGFFKGDEVWKLKSDRIIKEEVEAQEQLKEEEDKKPSSAATKKPPVPGKKRKPSETAHTAKKKRKQSTPLEDDEELSSPLSDIEEPSVDEDKTISHSPVSTKVANKANKSAKNRRPTVDSASHSEIANIEQKEDAKPTKTGGDEDQGSESEMSVVLDEAPIPKRRKEKGPAKSRGKPKKPAPSKEANVDPDQAEIKRLQGWLIKCGIRKMWARELASFDTPKAKIRHLKDMLKDAGMEGRYSLEKAKAIKEERELKADLEVVQEGAKRWGKQEPDNEEAGEGRPRRRLARGFKSLNFLGDDGEESD</sequence>
<evidence type="ECO:0008006" key="4">
    <source>
        <dbReference type="Google" id="ProtNLM"/>
    </source>
</evidence>
<evidence type="ECO:0000313" key="2">
    <source>
        <dbReference type="EMBL" id="WEW59912.1"/>
    </source>
</evidence>
<feature type="region of interest" description="Disordered" evidence="1">
    <location>
        <begin position="322"/>
        <end position="343"/>
    </location>
</feature>
<proteinExistence type="predicted"/>
<dbReference type="Proteomes" id="UP001219355">
    <property type="component" value="Chromosome 3"/>
</dbReference>
<protein>
    <recommendedName>
        <fullName evidence="4">Transcriptional regulator</fullName>
    </recommendedName>
</protein>
<dbReference type="AlphaFoldDB" id="A0AAF0DJP1"/>